<dbReference type="Proteomes" id="UP000494111">
    <property type="component" value="Unassembled WGS sequence"/>
</dbReference>
<comment type="subcellular location">
    <subcellularLocation>
        <location evidence="2">Cytoplasm</location>
    </subcellularLocation>
</comment>
<dbReference type="SUPFAM" id="SSF52402">
    <property type="entry name" value="Adenine nucleotide alpha hydrolases-like"/>
    <property type="match status" value="1"/>
</dbReference>
<dbReference type="InterPro" id="IPR006016">
    <property type="entry name" value="UspA"/>
</dbReference>
<proteinExistence type="inferred from homology"/>
<dbReference type="InterPro" id="IPR006015">
    <property type="entry name" value="Universal_stress_UspA"/>
</dbReference>
<dbReference type="Pfam" id="PF00582">
    <property type="entry name" value="Usp"/>
    <property type="match status" value="1"/>
</dbReference>
<reference evidence="4 5" key="1">
    <citation type="submission" date="2020-04" db="EMBL/GenBank/DDBJ databases">
        <authorList>
            <person name="De Canck E."/>
        </authorList>
    </citation>
    <scope>NUCLEOTIDE SEQUENCE [LARGE SCALE GENOMIC DNA]</scope>
    <source>
        <strain evidence="4 5">LMG 3458</strain>
    </source>
</reference>
<sequence>MYRHLLVAVDGSLTSESAFKQALVFAKEMGASITILRAIPEDHLLVYQAEMLGAHQAPPTDQARKNAAAYLDGLEMEARHALVPCSTAVAVNDHPHEAIVEASLQHHCDLIVMGSHGRHGMTGFLLGSETQRVLARTKLPVLVFRQDRPKAA</sequence>
<dbReference type="AlphaFoldDB" id="A0A6S7B0H7"/>
<evidence type="ECO:0000256" key="1">
    <source>
        <dbReference type="ARBA" id="ARBA00008791"/>
    </source>
</evidence>
<dbReference type="CDD" id="cd00293">
    <property type="entry name" value="USP-like"/>
    <property type="match status" value="1"/>
</dbReference>
<evidence type="ECO:0000256" key="2">
    <source>
        <dbReference type="PIRNR" id="PIRNR006276"/>
    </source>
</evidence>
<name>A0A6S7B0H7_9BURK</name>
<comment type="similarity">
    <text evidence="1 2">Belongs to the universal stress protein A family.</text>
</comment>
<dbReference type="RefSeq" id="WP_025139826.1">
    <property type="nucleotide sequence ID" value="NZ_CADIJO010000010.1"/>
</dbReference>
<keyword evidence="2" id="KW-0963">Cytoplasm</keyword>
<dbReference type="PRINTS" id="PR01438">
    <property type="entry name" value="UNVRSLSTRESS"/>
</dbReference>
<dbReference type="PIRSF" id="PIRSF006276">
    <property type="entry name" value="UspA"/>
    <property type="match status" value="1"/>
</dbReference>
<dbReference type="PANTHER" id="PTHR46268">
    <property type="entry name" value="STRESS RESPONSE PROTEIN NHAX"/>
    <property type="match status" value="1"/>
</dbReference>
<gene>
    <name evidence="4" type="ORF">LMG3458_03275</name>
</gene>
<evidence type="ECO:0000313" key="5">
    <source>
        <dbReference type="Proteomes" id="UP000494111"/>
    </source>
</evidence>
<dbReference type="InterPro" id="IPR014729">
    <property type="entry name" value="Rossmann-like_a/b/a_fold"/>
</dbReference>
<organism evidence="4 5">
    <name type="scientific">Achromobacter deleyi</name>
    <dbReference type="NCBI Taxonomy" id="1353891"/>
    <lineage>
        <taxon>Bacteria</taxon>
        <taxon>Pseudomonadati</taxon>
        <taxon>Pseudomonadota</taxon>
        <taxon>Betaproteobacteria</taxon>
        <taxon>Burkholderiales</taxon>
        <taxon>Alcaligenaceae</taxon>
        <taxon>Achromobacter</taxon>
    </lineage>
</organism>
<accession>A0A6S7B0H7</accession>
<evidence type="ECO:0000259" key="3">
    <source>
        <dbReference type="Pfam" id="PF00582"/>
    </source>
</evidence>
<feature type="domain" description="UspA" evidence="3">
    <location>
        <begin position="1"/>
        <end position="145"/>
    </location>
</feature>
<dbReference type="EMBL" id="CADIJO010000010">
    <property type="protein sequence ID" value="CAB3711741.1"/>
    <property type="molecule type" value="Genomic_DNA"/>
</dbReference>
<evidence type="ECO:0000313" key="4">
    <source>
        <dbReference type="EMBL" id="CAB3711741.1"/>
    </source>
</evidence>
<dbReference type="Gene3D" id="3.40.50.620">
    <property type="entry name" value="HUPs"/>
    <property type="match status" value="1"/>
</dbReference>
<dbReference type="GO" id="GO:0005737">
    <property type="term" value="C:cytoplasm"/>
    <property type="evidence" value="ECO:0007669"/>
    <property type="project" value="UniProtKB-SubCell"/>
</dbReference>
<protein>
    <recommendedName>
        <fullName evidence="2">Universal stress protein</fullName>
    </recommendedName>
</protein>
<dbReference type="PANTHER" id="PTHR46268:SF6">
    <property type="entry name" value="UNIVERSAL STRESS PROTEIN UP12"/>
    <property type="match status" value="1"/>
</dbReference>